<dbReference type="SUPFAM" id="SSF46785">
    <property type="entry name" value="Winged helix' DNA-binding domain"/>
    <property type="match status" value="1"/>
</dbReference>
<keyword evidence="3" id="KW-0859">Xylose metabolism</keyword>
<accession>A0A0M1N1T4</accession>
<reference evidence="6" key="1">
    <citation type="submission" date="2015-08" db="EMBL/GenBank/DDBJ databases">
        <title>Genome sequencing project for genomic taxonomy and phylogenomics of Bacillus-like bacteria.</title>
        <authorList>
            <person name="Liu B."/>
            <person name="Wang J."/>
            <person name="Zhu Y."/>
            <person name="Liu G."/>
            <person name="Chen Q."/>
            <person name="Chen Z."/>
            <person name="Lan J."/>
            <person name="Che J."/>
            <person name="Ge C."/>
            <person name="Shi H."/>
            <person name="Pan Z."/>
            <person name="Liu X."/>
        </authorList>
    </citation>
    <scope>NUCLEOTIDE SEQUENCE [LARGE SCALE GENOMIC DNA]</scope>
    <source>
        <strain evidence="6">FJAT-22460</strain>
    </source>
</reference>
<comment type="function">
    <text evidence="1">Transcriptional repressor of xylose-utilizing enzymes.</text>
</comment>
<dbReference type="PANTHER" id="PTHR18964:SF149">
    <property type="entry name" value="BIFUNCTIONAL UDP-N-ACETYLGLUCOSAMINE 2-EPIMERASE_N-ACETYLMANNOSAMINE KINASE"/>
    <property type="match status" value="1"/>
</dbReference>
<dbReference type="PATRIC" id="fig|1705565.3.peg.1432"/>
<dbReference type="Gene3D" id="1.10.10.10">
    <property type="entry name" value="Winged helix-like DNA-binding domain superfamily/Winged helix DNA-binding domain"/>
    <property type="match status" value="1"/>
</dbReference>
<name>A0A0M1N1T4_9BACL</name>
<comment type="caution">
    <text evidence="5">The sequence shown here is derived from an EMBL/GenBank/DDBJ whole genome shotgun (WGS) entry which is preliminary data.</text>
</comment>
<dbReference type="SUPFAM" id="SSF53067">
    <property type="entry name" value="Actin-like ATPase domain"/>
    <property type="match status" value="1"/>
</dbReference>
<dbReference type="Proteomes" id="UP000036932">
    <property type="component" value="Unassembled WGS sequence"/>
</dbReference>
<evidence type="ECO:0000313" key="6">
    <source>
        <dbReference type="Proteomes" id="UP000036932"/>
    </source>
</evidence>
<dbReference type="InterPro" id="IPR049874">
    <property type="entry name" value="ROK_cs"/>
</dbReference>
<keyword evidence="3" id="KW-0119">Carbohydrate metabolism</keyword>
<dbReference type="EMBL" id="LIUT01000008">
    <property type="protein sequence ID" value="KOR76118.1"/>
    <property type="molecule type" value="Genomic_DNA"/>
</dbReference>
<comment type="similarity">
    <text evidence="2">Belongs to the ROK (NagC/XylR) family.</text>
</comment>
<evidence type="ECO:0000256" key="3">
    <source>
        <dbReference type="ARBA" id="ARBA00022629"/>
    </source>
</evidence>
<gene>
    <name evidence="5" type="ORF">AM231_26145</name>
</gene>
<evidence type="ECO:0000259" key="4">
    <source>
        <dbReference type="Pfam" id="PF01047"/>
    </source>
</evidence>
<dbReference type="Pfam" id="PF01047">
    <property type="entry name" value="MarR"/>
    <property type="match status" value="1"/>
</dbReference>
<dbReference type="InterPro" id="IPR000835">
    <property type="entry name" value="HTH_MarR-typ"/>
</dbReference>
<dbReference type="PROSITE" id="PS01125">
    <property type="entry name" value="ROK"/>
    <property type="match status" value="1"/>
</dbReference>
<dbReference type="GO" id="GO:0042732">
    <property type="term" value="P:D-xylose metabolic process"/>
    <property type="evidence" value="ECO:0007669"/>
    <property type="project" value="UniProtKB-KW"/>
</dbReference>
<evidence type="ECO:0000313" key="5">
    <source>
        <dbReference type="EMBL" id="KOR76118.1"/>
    </source>
</evidence>
<dbReference type="Gene3D" id="3.30.420.40">
    <property type="match status" value="2"/>
</dbReference>
<dbReference type="InterPro" id="IPR036390">
    <property type="entry name" value="WH_DNA-bd_sf"/>
</dbReference>
<dbReference type="OrthoDB" id="9796533at2"/>
<evidence type="ECO:0000256" key="2">
    <source>
        <dbReference type="ARBA" id="ARBA00006479"/>
    </source>
</evidence>
<evidence type="ECO:0000256" key="1">
    <source>
        <dbReference type="ARBA" id="ARBA00002486"/>
    </source>
</evidence>
<dbReference type="GO" id="GO:0003700">
    <property type="term" value="F:DNA-binding transcription factor activity"/>
    <property type="evidence" value="ECO:0007669"/>
    <property type="project" value="InterPro"/>
</dbReference>
<dbReference type="AlphaFoldDB" id="A0A0M1N1T4"/>
<dbReference type="PANTHER" id="PTHR18964">
    <property type="entry name" value="ROK (REPRESSOR, ORF, KINASE) FAMILY"/>
    <property type="match status" value="1"/>
</dbReference>
<feature type="domain" description="HTH marR-type" evidence="4">
    <location>
        <begin position="14"/>
        <end position="59"/>
    </location>
</feature>
<dbReference type="InterPro" id="IPR043129">
    <property type="entry name" value="ATPase_NBD"/>
</dbReference>
<dbReference type="InterPro" id="IPR036388">
    <property type="entry name" value="WH-like_DNA-bd_sf"/>
</dbReference>
<proteinExistence type="inferred from homology"/>
<sequence length="388" mass="42702">MSPGKTASHAIMKSQNQQKVLHLIYTEGPISRVELAQKSGLTQQTVTNIVNRLLQEDIVKQGEPVESLVGRKRVPLMVNSAEMYTIGIEISGKLIRGALYNFQYHRLVRLERRVNKFEHREHVLETVCSIIDEIIGQTPDTSRLKGIGICVHGLVDSHHGVILRPPGLGWTPLTIREPLESKYGFPVYVENDVNLLALNESMNGCLANSDHNITLMIDWGIGGAIMVDKQLVTGTNFVAGEFGHYKSFSGEDALLCHCGSMGCLTTIASESGLMRNFGIGLDLFEAKVRNQEPASLELYSKIAEALKMAIGNVITFLNPDHVMLTGKVMEAFADTLVPELQSSIPGMIPETCRKVNIIHQREMPEETELAASLVLRHVFAAPSIPGSL</sequence>
<organism evidence="5 6">
    <name type="scientific">Paenibacillus solani</name>
    <dbReference type="NCBI Taxonomy" id="1705565"/>
    <lineage>
        <taxon>Bacteria</taxon>
        <taxon>Bacillati</taxon>
        <taxon>Bacillota</taxon>
        <taxon>Bacilli</taxon>
        <taxon>Bacillales</taxon>
        <taxon>Paenibacillaceae</taxon>
        <taxon>Paenibacillus</taxon>
    </lineage>
</organism>
<protein>
    <submittedName>
        <fullName evidence="5">ROK family transcriptional regulator</fullName>
    </submittedName>
</protein>
<dbReference type="InterPro" id="IPR000600">
    <property type="entry name" value="ROK"/>
</dbReference>
<keyword evidence="6" id="KW-1185">Reference proteome</keyword>
<dbReference type="Pfam" id="PF00480">
    <property type="entry name" value="ROK"/>
    <property type="match status" value="1"/>
</dbReference>